<dbReference type="Proteomes" id="UP001439008">
    <property type="component" value="Unassembled WGS sequence"/>
</dbReference>
<keyword evidence="2" id="KW-0812">Transmembrane</keyword>
<evidence type="ECO:0000256" key="2">
    <source>
        <dbReference type="ARBA" id="ARBA00022692"/>
    </source>
</evidence>
<keyword evidence="7" id="KW-1185">Reference proteome</keyword>
<keyword evidence="3" id="KW-1133">Transmembrane helix</keyword>
<comment type="caution">
    <text evidence="6">The sequence shown here is derived from an EMBL/GenBank/DDBJ whole genome shotgun (WGS) entry which is preliminary data.</text>
</comment>
<evidence type="ECO:0000256" key="3">
    <source>
        <dbReference type="ARBA" id="ARBA00022989"/>
    </source>
</evidence>
<evidence type="ECO:0000256" key="4">
    <source>
        <dbReference type="ARBA" id="ARBA00023136"/>
    </source>
</evidence>
<dbReference type="PANTHER" id="PTHR11827:SF6">
    <property type="entry name" value="SOLUTE CARRIER FAMILY 12 MEMBER 8"/>
    <property type="match status" value="1"/>
</dbReference>
<feature type="domain" description="SLC12A transporter C-terminal" evidence="5">
    <location>
        <begin position="47"/>
        <end position="162"/>
    </location>
</feature>
<proteinExistence type="predicted"/>
<evidence type="ECO:0000256" key="1">
    <source>
        <dbReference type="ARBA" id="ARBA00004141"/>
    </source>
</evidence>
<feature type="non-terminal residue" evidence="6">
    <location>
        <position position="1"/>
    </location>
</feature>
<evidence type="ECO:0000259" key="5">
    <source>
        <dbReference type="Pfam" id="PF03522"/>
    </source>
</evidence>
<comment type="subcellular location">
    <subcellularLocation>
        <location evidence="1">Membrane</location>
        <topology evidence="1">Multi-pass membrane protein</topology>
    </subcellularLocation>
</comment>
<evidence type="ECO:0000313" key="6">
    <source>
        <dbReference type="EMBL" id="MES1923237.1"/>
    </source>
</evidence>
<dbReference type="Pfam" id="PF03522">
    <property type="entry name" value="SLC12"/>
    <property type="match status" value="1"/>
</dbReference>
<organism evidence="6 7">
    <name type="scientific">Bonamia ostreae</name>
    <dbReference type="NCBI Taxonomy" id="126728"/>
    <lineage>
        <taxon>Eukaryota</taxon>
        <taxon>Sar</taxon>
        <taxon>Rhizaria</taxon>
        <taxon>Endomyxa</taxon>
        <taxon>Ascetosporea</taxon>
        <taxon>Haplosporida</taxon>
        <taxon>Bonamia</taxon>
    </lineage>
</organism>
<evidence type="ECO:0000313" key="7">
    <source>
        <dbReference type="Proteomes" id="UP001439008"/>
    </source>
</evidence>
<protein>
    <recommendedName>
        <fullName evidence="5">SLC12A transporter C-terminal domain-containing protein</fullName>
    </recommendedName>
</protein>
<accession>A0ABV2AUA5</accession>
<keyword evidence="4" id="KW-0472">Membrane</keyword>
<sequence>FLVLSDEKSMFLPKFAKNVLKEGKVTNFFGTIFCHKNYDGNYNTFFKLKKRRKIWLDQIRNFKGFPKSVFATDFHTGANSLIQSTGVSIITPNSVLMGYRENWGCNSDISTEINNSDFREKMAENEEKSKLFVETIRSAMLFEKDVVILRRFSDFDFESVYRNETLDVWWTDDDGGFGILFPYIVSLYKKFENFQ</sequence>
<gene>
    <name evidence="6" type="ORF">MHBO_004781</name>
</gene>
<dbReference type="EMBL" id="JBDODL010005236">
    <property type="protein sequence ID" value="MES1923237.1"/>
    <property type="molecule type" value="Genomic_DNA"/>
</dbReference>
<feature type="non-terminal residue" evidence="6">
    <location>
        <position position="195"/>
    </location>
</feature>
<dbReference type="PANTHER" id="PTHR11827">
    <property type="entry name" value="SOLUTE CARRIER FAMILY 12, CATION COTRANSPORTERS"/>
    <property type="match status" value="1"/>
</dbReference>
<reference evidence="6 7" key="1">
    <citation type="journal article" date="2024" name="BMC Biol.">
        <title>Comparative genomics of Ascetosporea gives new insight into the evolutionary basis for animal parasitism in Rhizaria.</title>
        <authorList>
            <person name="Hiltunen Thoren M."/>
            <person name="Onut-Brannstrom I."/>
            <person name="Alfjorden A."/>
            <person name="Peckova H."/>
            <person name="Swords F."/>
            <person name="Hooper C."/>
            <person name="Holzer A.S."/>
            <person name="Bass D."/>
            <person name="Burki F."/>
        </authorList>
    </citation>
    <scope>NUCLEOTIDE SEQUENCE [LARGE SCALE GENOMIC DNA]</scope>
    <source>
        <strain evidence="6">20-A016</strain>
    </source>
</reference>
<name>A0ABV2AUA5_9EUKA</name>
<dbReference type="InterPro" id="IPR004842">
    <property type="entry name" value="SLC12A_fam"/>
</dbReference>
<dbReference type="InterPro" id="IPR018491">
    <property type="entry name" value="SLC12_C"/>
</dbReference>